<organism evidence="2 3">
    <name type="scientific">Dipteronia sinensis</name>
    <dbReference type="NCBI Taxonomy" id="43782"/>
    <lineage>
        <taxon>Eukaryota</taxon>
        <taxon>Viridiplantae</taxon>
        <taxon>Streptophyta</taxon>
        <taxon>Embryophyta</taxon>
        <taxon>Tracheophyta</taxon>
        <taxon>Spermatophyta</taxon>
        <taxon>Magnoliopsida</taxon>
        <taxon>eudicotyledons</taxon>
        <taxon>Gunneridae</taxon>
        <taxon>Pentapetalae</taxon>
        <taxon>rosids</taxon>
        <taxon>malvids</taxon>
        <taxon>Sapindales</taxon>
        <taxon>Sapindaceae</taxon>
        <taxon>Hippocastanoideae</taxon>
        <taxon>Acereae</taxon>
        <taxon>Dipteronia</taxon>
    </lineage>
</organism>
<evidence type="ECO:0000313" key="3">
    <source>
        <dbReference type="Proteomes" id="UP001281410"/>
    </source>
</evidence>
<feature type="compositionally biased region" description="Low complexity" evidence="1">
    <location>
        <begin position="456"/>
        <end position="465"/>
    </location>
</feature>
<sequence>MSAQLNLTEFSESRKKLDGFLPMENAAGMILQNNENSSSESESRSNSRNSLAWDNAFFTSPGILDPEELFRTPNFRETNHYRVEIPGMIVATCETNEQERTSKNSEFDSRRSLAWDTAFFTNAGVLDPEELSIVNKGFTGFRTTDRNPGIGEKFQRSAGLDYVINSDGNSLASLEIDLFNDSKASNAAATSSSKHGRENNLQNNIHCLKTSDASSRVRSKISDRIVNSPSTALAKRVSPCSKHIKSENNATKAVLGQYMSATKRHCSGNSCTVIPESASSLKSPSSGSHTAGRSCGLSKSAGKSPLKFLRGKFDPRMTASCSLSTMRYSPENKTGLLLNSPMSSESSTSVNQTSDNSIESLDSSPFREISLDGDQHCSRHEYQDSTMFCNRHANKISIGNSLFLTDVSRNIRPSGLRMPSPKIGFFDAENSVALTPDGDLKYHSGVHSSCSKTRRNNGNPNGTTRSKLQSIGDSLRTGNPELVSPLGIRASHPGITQNRKKSVKRDPLNNLKAKKQTLKGNEDSNTHSSENFLQLLDADDKENLCNYHNQVDGLSKHIEAIDLNRDLVMELNKDKSPSQFQCGTK</sequence>
<dbReference type="AlphaFoldDB" id="A0AAE0BAE0"/>
<protein>
    <submittedName>
        <fullName evidence="2">Uncharacterized protein</fullName>
    </submittedName>
</protein>
<feature type="region of interest" description="Disordered" evidence="1">
    <location>
        <begin position="189"/>
        <end position="212"/>
    </location>
</feature>
<evidence type="ECO:0000256" key="1">
    <source>
        <dbReference type="SAM" id="MobiDB-lite"/>
    </source>
</evidence>
<feature type="region of interest" description="Disordered" evidence="1">
    <location>
        <begin position="332"/>
        <end position="362"/>
    </location>
</feature>
<dbReference type="InterPro" id="IPR045882">
    <property type="entry name" value="GPT1/2"/>
</dbReference>
<accession>A0AAE0BAE0</accession>
<dbReference type="Proteomes" id="UP001281410">
    <property type="component" value="Unassembled WGS sequence"/>
</dbReference>
<feature type="region of interest" description="Disordered" evidence="1">
    <location>
        <begin position="277"/>
        <end position="300"/>
    </location>
</feature>
<feature type="compositionally biased region" description="Low complexity" evidence="1">
    <location>
        <begin position="277"/>
        <end position="288"/>
    </location>
</feature>
<dbReference type="PANTHER" id="PTHR33737:SF16">
    <property type="entry name" value="DUF3741 DOMAIN-CONTAINING PROTEIN"/>
    <property type="match status" value="1"/>
</dbReference>
<dbReference type="PANTHER" id="PTHR33737">
    <property type="entry name" value="OS05G0121800 PROTEIN"/>
    <property type="match status" value="1"/>
</dbReference>
<keyword evidence="3" id="KW-1185">Reference proteome</keyword>
<dbReference type="GO" id="GO:0008017">
    <property type="term" value="F:microtubule binding"/>
    <property type="evidence" value="ECO:0007669"/>
    <property type="project" value="InterPro"/>
</dbReference>
<dbReference type="EMBL" id="JANJYJ010000001">
    <property type="protein sequence ID" value="KAK3232350.1"/>
    <property type="molecule type" value="Genomic_DNA"/>
</dbReference>
<name>A0AAE0BAE0_9ROSI</name>
<evidence type="ECO:0000313" key="2">
    <source>
        <dbReference type="EMBL" id="KAK3232350.1"/>
    </source>
</evidence>
<proteinExistence type="predicted"/>
<feature type="region of interest" description="Disordered" evidence="1">
    <location>
        <begin position="445"/>
        <end position="480"/>
    </location>
</feature>
<feature type="compositionally biased region" description="Low complexity" evidence="1">
    <location>
        <begin position="343"/>
        <end position="354"/>
    </location>
</feature>
<feature type="compositionally biased region" description="Polar residues" evidence="1">
    <location>
        <begin position="199"/>
        <end position="212"/>
    </location>
</feature>
<reference evidence="2" key="1">
    <citation type="journal article" date="2023" name="Plant J.">
        <title>Genome sequences and population genomics provide insights into the demographic history, inbreeding, and mutation load of two 'living fossil' tree species of Dipteronia.</title>
        <authorList>
            <person name="Feng Y."/>
            <person name="Comes H.P."/>
            <person name="Chen J."/>
            <person name="Zhu S."/>
            <person name="Lu R."/>
            <person name="Zhang X."/>
            <person name="Li P."/>
            <person name="Qiu J."/>
            <person name="Olsen K.M."/>
            <person name="Qiu Y."/>
        </authorList>
    </citation>
    <scope>NUCLEOTIDE SEQUENCE</scope>
    <source>
        <strain evidence="2">NBL</strain>
    </source>
</reference>
<comment type="caution">
    <text evidence="2">The sequence shown here is derived from an EMBL/GenBank/DDBJ whole genome shotgun (WGS) entry which is preliminary data.</text>
</comment>
<gene>
    <name evidence="2" type="ORF">Dsin_004231</name>
</gene>